<comment type="similarity">
    <text evidence="2">Belongs to the AB hydrolase superfamily. LDAH family.</text>
</comment>
<dbReference type="PANTHER" id="PTHR13390:SF0">
    <property type="entry name" value="LIPID DROPLET-ASSOCIATED HYDROLASE"/>
    <property type="match status" value="1"/>
</dbReference>
<dbReference type="Gene3D" id="3.40.50.1820">
    <property type="entry name" value="alpha/beta hydrolase"/>
    <property type="match status" value="1"/>
</dbReference>
<dbReference type="Pfam" id="PF10230">
    <property type="entry name" value="LIDHydrolase"/>
    <property type="match status" value="1"/>
</dbReference>
<evidence type="ECO:0000256" key="2">
    <source>
        <dbReference type="ARBA" id="ARBA00008300"/>
    </source>
</evidence>
<accession>A0A7S1AYX4</accession>
<dbReference type="EMBL" id="HBFQ01062022">
    <property type="protein sequence ID" value="CAD8869625.1"/>
    <property type="molecule type" value="Transcribed_RNA"/>
</dbReference>
<evidence type="ECO:0000313" key="5">
    <source>
        <dbReference type="EMBL" id="CAD8869625.1"/>
    </source>
</evidence>
<sequence length="353" mass="39314">MLAWWTDFVNTWTSPPTNTVVLALCCFGTGLLYYVRRGEDDVKGVEVKRSVVAGFAAEQWWVWPEGSKHEGLVIVVIPGMPGVAQIYEDFLRSLVAEVGCPAVCTAWSGHHRHAMGDVGLEAQAEFFTQILLEIRKLSWVTRIVLVGQSLGTWLSARALANNDEEWSPVVQVHLACPVLEHVADIPRGKHLLQILERCQGLGLLTLVQAFALLTPLAINSRIMHLIWWCRGKTGLSAHDRQIFRVTIEHIRIGVLRKAVSVGAEALSVMTEPGQWLEALRRRIGAVTLHFAIGDQWTPATVQDRLCREDRLPSAKRMFHRMPHGILTQKDAAERFAVCLGKNIISDLSDSVAS</sequence>
<keyword evidence="3" id="KW-0551">Lipid droplet</keyword>
<organism evidence="5">
    <name type="scientific">Noctiluca scintillans</name>
    <name type="common">Sea sparkle</name>
    <name type="synonym">Red tide dinoflagellate</name>
    <dbReference type="NCBI Taxonomy" id="2966"/>
    <lineage>
        <taxon>Eukaryota</taxon>
        <taxon>Sar</taxon>
        <taxon>Alveolata</taxon>
        <taxon>Dinophyceae</taxon>
        <taxon>Noctilucales</taxon>
        <taxon>Noctilucaceae</taxon>
        <taxon>Noctiluca</taxon>
    </lineage>
</organism>
<name>A0A7S1AYX4_NOCSC</name>
<dbReference type="GO" id="GO:0016298">
    <property type="term" value="F:lipase activity"/>
    <property type="evidence" value="ECO:0007669"/>
    <property type="project" value="InterPro"/>
</dbReference>
<evidence type="ECO:0008006" key="6">
    <source>
        <dbReference type="Google" id="ProtNLM"/>
    </source>
</evidence>
<dbReference type="InterPro" id="IPR019363">
    <property type="entry name" value="LDAH"/>
</dbReference>
<evidence type="ECO:0000256" key="3">
    <source>
        <dbReference type="ARBA" id="ARBA00022677"/>
    </source>
</evidence>
<evidence type="ECO:0000256" key="4">
    <source>
        <dbReference type="ARBA" id="ARBA00022801"/>
    </source>
</evidence>
<dbReference type="InterPro" id="IPR029058">
    <property type="entry name" value="AB_hydrolase_fold"/>
</dbReference>
<dbReference type="SUPFAM" id="SSF53474">
    <property type="entry name" value="alpha/beta-Hydrolases"/>
    <property type="match status" value="1"/>
</dbReference>
<dbReference type="AlphaFoldDB" id="A0A7S1AYX4"/>
<protein>
    <recommendedName>
        <fullName evidence="6">AB hydrolase-1 domain-containing protein</fullName>
    </recommendedName>
</protein>
<comment type="subcellular location">
    <subcellularLocation>
        <location evidence="1">Lipid droplet</location>
    </subcellularLocation>
</comment>
<gene>
    <name evidence="5" type="ORF">NSCI0253_LOCUS43981</name>
</gene>
<dbReference type="PANTHER" id="PTHR13390">
    <property type="entry name" value="LIPASE"/>
    <property type="match status" value="1"/>
</dbReference>
<proteinExistence type="inferred from homology"/>
<keyword evidence="4" id="KW-0378">Hydrolase</keyword>
<dbReference type="GO" id="GO:0019915">
    <property type="term" value="P:lipid storage"/>
    <property type="evidence" value="ECO:0007669"/>
    <property type="project" value="InterPro"/>
</dbReference>
<evidence type="ECO:0000256" key="1">
    <source>
        <dbReference type="ARBA" id="ARBA00004502"/>
    </source>
</evidence>
<dbReference type="GO" id="GO:0005811">
    <property type="term" value="C:lipid droplet"/>
    <property type="evidence" value="ECO:0007669"/>
    <property type="project" value="UniProtKB-SubCell"/>
</dbReference>
<reference evidence="5" key="1">
    <citation type="submission" date="2021-01" db="EMBL/GenBank/DDBJ databases">
        <authorList>
            <person name="Corre E."/>
            <person name="Pelletier E."/>
            <person name="Niang G."/>
            <person name="Scheremetjew M."/>
            <person name="Finn R."/>
            <person name="Kale V."/>
            <person name="Holt S."/>
            <person name="Cochrane G."/>
            <person name="Meng A."/>
            <person name="Brown T."/>
            <person name="Cohen L."/>
        </authorList>
    </citation>
    <scope>NUCLEOTIDE SEQUENCE</scope>
</reference>